<proteinExistence type="predicted"/>
<organism evidence="1 2">
    <name type="scientific">Litoreibacter ponti</name>
    <dbReference type="NCBI Taxonomy" id="1510457"/>
    <lineage>
        <taxon>Bacteria</taxon>
        <taxon>Pseudomonadati</taxon>
        <taxon>Pseudomonadota</taxon>
        <taxon>Alphaproteobacteria</taxon>
        <taxon>Rhodobacterales</taxon>
        <taxon>Roseobacteraceae</taxon>
        <taxon>Litoreibacter</taxon>
    </lineage>
</organism>
<evidence type="ECO:0000313" key="1">
    <source>
        <dbReference type="EMBL" id="PTX54806.1"/>
    </source>
</evidence>
<keyword evidence="2" id="KW-1185">Reference proteome</keyword>
<reference evidence="1 2" key="1">
    <citation type="submission" date="2018-04" db="EMBL/GenBank/DDBJ databases">
        <title>Genomic Encyclopedia of Archaeal and Bacterial Type Strains, Phase II (KMG-II): from individual species to whole genera.</title>
        <authorList>
            <person name="Goeker M."/>
        </authorList>
    </citation>
    <scope>NUCLEOTIDE SEQUENCE [LARGE SCALE GENOMIC DNA]</scope>
    <source>
        <strain evidence="1 2">DSM 100977</strain>
    </source>
</reference>
<dbReference type="OrthoDB" id="361944at2"/>
<accession>A0A2T6BFG8</accession>
<sequence length="131" mass="15482">MTTRKPPMTKRQRLARQKMSYYMWLAKWEDEISLNMRDVVPQAWHRLEHDLDVQEPKKKITLRLDKLVANFYRAMGHGYQARINRILATYAHMKIADALKQDHSALEFLEQMHGLNKARPGDIPPGAREEE</sequence>
<name>A0A2T6BFG8_9RHOB</name>
<dbReference type="AlphaFoldDB" id="A0A2T6BFG8"/>
<protein>
    <submittedName>
        <fullName evidence="1">BrnA antitoxin of type II toxin-antitoxin system</fullName>
    </submittedName>
</protein>
<comment type="caution">
    <text evidence="1">The sequence shown here is derived from an EMBL/GenBank/DDBJ whole genome shotgun (WGS) entry which is preliminary data.</text>
</comment>
<dbReference type="EMBL" id="QBKS01000002">
    <property type="protein sequence ID" value="PTX54806.1"/>
    <property type="molecule type" value="Genomic_DNA"/>
</dbReference>
<dbReference type="Proteomes" id="UP000243978">
    <property type="component" value="Unassembled WGS sequence"/>
</dbReference>
<dbReference type="InterPro" id="IPR025528">
    <property type="entry name" value="BrnA_antitoxin"/>
</dbReference>
<gene>
    <name evidence="1" type="ORF">C8N43_3627</name>
</gene>
<evidence type="ECO:0000313" key="2">
    <source>
        <dbReference type="Proteomes" id="UP000243978"/>
    </source>
</evidence>
<dbReference type="Pfam" id="PF14384">
    <property type="entry name" value="BrnA_antitoxin"/>
    <property type="match status" value="1"/>
</dbReference>